<feature type="region of interest" description="Disordered" evidence="1">
    <location>
        <begin position="833"/>
        <end position="852"/>
    </location>
</feature>
<dbReference type="GO" id="GO:0008168">
    <property type="term" value="F:methyltransferase activity"/>
    <property type="evidence" value="ECO:0007669"/>
    <property type="project" value="UniProtKB-KW"/>
</dbReference>
<organism evidence="4">
    <name type="scientific">viral metagenome</name>
    <dbReference type="NCBI Taxonomy" id="1070528"/>
    <lineage>
        <taxon>unclassified sequences</taxon>
        <taxon>metagenomes</taxon>
        <taxon>organismal metagenomes</taxon>
    </lineage>
</organism>
<dbReference type="InterPro" id="IPR049522">
    <property type="entry name" value="ART-PolyVal_dom"/>
</dbReference>
<sequence length="3853" mass="429055">MNKKFDDYFTLGVSVNAQNKEKKFEDFFDHTPSDTKPKDETGFFTKVAQDVAGGGVDLGIMSLRALRGVPGGIEGGVDDGGLISSGIRELEEYKEESPFLKDRQEKGVSRAVHQGIRSAATSLGAGLPGAAIGAAMGSLLPVIGTGIGALIGGMIGYATSGAAMFGLGEYDRGKEEALKAGLSTDEAEMYGLKVGVAEGGIEFATNLLVVAMLGGGRVLTAPAKGVLKVAIKDLFKRSISSTAKRAAGVMGLEVGSEMLTGGLQAEAARGIGISDQKFIDGAVDAFGPSVVASMIYFGVGSASVNLTRRSLRNTLGNPEADIKDRINAAGVVDKTIRESNPQLADKWRVLATDAIVNKERIITDELEFDTGIDPSSTGKTTPLTDKGTDDIGKGPANEEQAAKDKAEAEAILARETEQATIPKTGDVITGRVDISGQLALPTQIQLPEPLEDRALKALAMADEIGNQPTTPFEESPTRVEDKTVPANLKLEEMIKEYQKEPISVNYPYTKKELGKMSISELQTIIEEYKIVIPHLVPKNRSNLVKFIDRFYRNQLPPRSGGEILESREAANAKENRKEAEKRSVQKRIEGKESERLRLRDAEKDRVGAKEEVAPEVLVEPMQPVAQKEIYRQGNKDGKWWSFDEDYATSFGKTGKPIQKKTLPDNIELIDEPDLTKKLLPNETIDQGLERLGYDGMTRMEEQMTGPNITSVYLAQAEPVQAKEPWEMTQGELISYAQSNKEFGDKYEKRYGYDPIHWGIFIEDAIKSGKDVSLLIRKAAGVDVKPWEQTQSEYINHPIRAINALGKKRSDADIESNKDYHKKQVQQAIKEGKIDSHPDYPDLNKPVQERGKGEPLSIAPYTKGASVSFNAAQTGDDFKIETKDGSYADGYFRNADFSGEYESPDRGELFFVMSKDKHKGAGTALALDALRLMRANGANNVKMSIRTTEAGAGFVESLIKKGYISEQLRKGPSGITEHKILVDKEGKIVSDLAKPSKPLPKSAEISAELTKPEVKFPYLIEGKATVFHQSDTGELKLGKDTYGLGEGYFVSSKKLPKGFYGKKDTTLNLKEGTNLFDFQKWAKDNGKKLMVPGAQRAKIINEATGIAKADGYDGIQIMPDDIWVFDKDSFVAKPEAKSPDVGKKPRSVQSLTGKKTKATPEVTKTKEGVKVEVPMPEKKSPIPKAPDHIGGFRPTMSEQKKDLSEQVANAIKEAPDQQFRTFDGTDEVVVEWVDKGVPDNFPIKETFRGYVGDEMKDLHVIDKEDLPQAKETGASVVKGHKEAIDKITRVINKDTHPGAFVEFTDKTGTKFSILNTKSVLQDFQKSVGKMQVKGPGKTKGYPIGNQTNVWKKEDIGNNDAGLLTIPGSKDWVTDGNVAIKDKALSKSTKKEGPPWDSVESILKRETVPAKLAYYGIEGVDVEEGGTGGNKWKKDIPIVGVSIEPMVQTAKNKAVVVFETKDEHFVYSQDKFNVIRNRYPKAEYSANESGALTAKVNGEPVAIIMPQRTSFIPAHAMALEEGLVRFSKAATKTPKGMPIRVVNAIANKMRPIFKGIKDTQIVVLPSQTNLGPKTLEKFKIKSNEINRGLFAINPETGQRTIFLFADGMDSKKDITSTLLEEIAHNGISNILTKQQLGDIYEEFKNDPKMLAVIKAYGIDVSTPEGIVYAADEFIAKSIKDDILPKSIWHKIIAAIRNLLRRSKVDVSYSVKEIKALVKANVIEGKYPGIGVNQFAQPVRMSLAKAVKSITDNPNFVKWFGKSKVVNADGQPLVVYHGTRVKEDIAIFDREKIQIGKGFFFTSSKSYAEHFSGDTGKIIPVYLKLENPIDLDTKKGEAISAELRARAKMNGTTYVEEAIEAGYDGQTMQGRINRGGEIVVFEPTQIKSIYNQGSFDVKNPDIRRSGQQAADVWYSQMENFLKAKLPGSGTPQNLKQTLEAWAKKGEYKTEELEWSGVLDFLDSKSGKVSKQEVLDYLAENNVQVDEVVKGDRLSVDEVQKIKRKFDKHGITLEVPEHSDEDLGIYKWSNENEQDEPIGYNELPDELKKDYDRLESHYSVGRSATKFTQDTVPGGKNYKELLLTLPVKNPSETAFNDFVRRMKGKYGEYNNSPEFRGRLTEAEDKERDTLSKNIFDKPDPDYYQSGHWDEPNVLAHIRFNERTGPNGERVLFVEEIQSDWMSDIRKKGVRDAKPKGLKIANGSEKQGYFEIHDAENNFVTNITEGRYDGPWDEASVLAEAQRRIETEPQRTAKRNAVPNAPWQKTYYLQTMKRMVRYASENGFDSVSWTPGSVHAQRWGSEKIAWKKEGSGWLVEVKEQVGGNAGMDIEGEADAHGLNETKADMVTTKPQLRELIDQIAARSRSQYSEANYKAMVDARTDKTWAAMQKEDTGVSLPRKESFEAIYDQKIVNEVNKFFGKAAWGKVKVERGKVQTSEGGIIDTKVEQDDRGVWVVYGLMRDTGKWEEIYNGVDKEDALFEAKSRAAQEVWTLKITPEMKAKAMYEGMPRFQIAHHGTPHIWPAEPGFPNGRPRLDKIGTGTGDVAYGWGWYSAEEEYLAQQYQMATSNVAYESEGRILSGNEAWAAQFLFTYDSLIRVPLDEALWRIDTTLKDSKARDEIKEFARKLDKVGVDNVQGSLYKLDIPDSVIPKLLDWDAPLSDQTEHVKDKIGKLQIVNHAGKDRRLAEFSADMQEDERITGDRIYQKLASILGGDKAASEYLASIGIPGNVHGGVSKGATGKKYVIWDQAVLDRMALLGRNQEPLKAMQEADAWVRLSYAGEKAIGAEGDNPFPYSSVQETLYHGTNSEFNDISTGKDGGIHLGSQDQAKMRSLGKGKKLIAVKINIENAKRVKDSGGNWKNKIQNAKRAGYDGIVYLNRYEGMSTERVLENRDIDLDALSDDKFLKKVPEATDSYIVFDPKQIKIIPNQSPTMLAMAESPEDFAKSYTQSKEQRVWVRKSIATTDPFEIERTKVIGRTEKTWGEIYNEIGTAFRNNAETRVFDRFNPIRMTGDVAYKLYRLTTGSMSTFARFLEDGKLQMTSDMLPIVTTKNEGVLKWFKLIGKDAKYLLEWMAVQRAAELEQEVNTKGESKEKWLTPARRQALLDVIPQKPESAKSWEELAAKFKEYNDNILDYAQAAGLIDPEVRAKWTSDFYVPFYRLIEDGLEAFTQGPMKSRKHISAQIKRLTGREARLGDLFENVMKNWAHLVQESSRNVAASAAVRGSSGVMSSMVDSNGDVLPAIQVLTKKDLIKILGSKIEKTWAVKKPESGKAYKVFDTKDEAQDFIDNNEGFIVESRREKTVMIAHARDNNILSYQENGRPVYFKVNDVELFNAMSNANAIQLSGLLGKILGTPKRVLTFAATFGPAFRVANMVRDTVHTSIISKSFIPFWDTGIGFMKALRKDKDWVSFQSSNAGQGASYIHSEDPQAMAKYIERVIAKDGTDKRILNTTKKVTQMLHWWEAVGAASEDAARVQLFTKRIAEGKSRFDAAFEARDLLDFTMRGDSAVIQYMVRSLPFMNARLQGLYKLGRAAKADPKSFSVKMGIMTLASLALWAFAQDDDEFDKHYGQLEGWEKRGYHNFWIGGYQFRIPRTFELGIIPTVIESALDSLKGTDEPTQVFKTIGASFMDTLAFNPIPQAVRPLIEQWSNKSSFTGRPIEGAGAQRLLPSQRKNPDTSLTLSVLLNNRLADALGVSPVRAEALINGYLSTIGMLSLGMSDVVIQNIGAFPDRPTMTLGDYPMVGRFMKNQEDQQHSKFLTKFYEFTKEADEIYNTINRYKLLGDYESAKELRDENRRKLILRKGANRIKSRISQINNRISKTLSDSSMDSEEKRIKINALSDRKLQLVESAMKRIDK</sequence>
<evidence type="ECO:0000259" key="3">
    <source>
        <dbReference type="Pfam" id="PF18857"/>
    </source>
</evidence>
<feature type="region of interest" description="Disordered" evidence="1">
    <location>
        <begin position="558"/>
        <end position="586"/>
    </location>
</feature>
<gene>
    <name evidence="4" type="ORF">MM415B00575_0005</name>
</gene>
<feature type="compositionally biased region" description="Polar residues" evidence="1">
    <location>
        <begin position="373"/>
        <end position="383"/>
    </location>
</feature>
<dbReference type="Pfam" id="PF18760">
    <property type="entry name" value="ART-PolyVal"/>
    <property type="match status" value="1"/>
</dbReference>
<evidence type="ECO:0000313" key="4">
    <source>
        <dbReference type="EMBL" id="QJA63833.1"/>
    </source>
</evidence>
<dbReference type="EMBL" id="MT141507">
    <property type="protein sequence ID" value="QJA63833.1"/>
    <property type="molecule type" value="Genomic_DNA"/>
</dbReference>
<keyword evidence="4" id="KW-0808">Transferase</keyword>
<feature type="region of interest" description="Disordered" evidence="1">
    <location>
        <begin position="1133"/>
        <end position="1161"/>
    </location>
</feature>
<accession>A0A6M3J1U4</accession>
<feature type="compositionally biased region" description="Basic and acidic residues" evidence="1">
    <location>
        <begin position="564"/>
        <end position="586"/>
    </location>
</feature>
<feature type="region of interest" description="Disordered" evidence="1">
    <location>
        <begin position="372"/>
        <end position="400"/>
    </location>
</feature>
<feature type="domain" description="Large polyvalent protein associated" evidence="3">
    <location>
        <begin position="3561"/>
        <end position="3739"/>
    </location>
</feature>
<evidence type="ECO:0000259" key="2">
    <source>
        <dbReference type="Pfam" id="PF18760"/>
    </source>
</evidence>
<name>A0A6M3J1U4_9ZZZZ</name>
<evidence type="ECO:0000256" key="1">
    <source>
        <dbReference type="SAM" id="MobiDB-lite"/>
    </source>
</evidence>
<feature type="domain" description="ART-PolyVal-like" evidence="2">
    <location>
        <begin position="1765"/>
        <end position="1889"/>
    </location>
</feature>
<dbReference type="Pfam" id="PF18857">
    <property type="entry name" value="LPD38"/>
    <property type="match status" value="1"/>
</dbReference>
<feature type="compositionally biased region" description="Basic and acidic residues" evidence="1">
    <location>
        <begin position="1133"/>
        <end position="1142"/>
    </location>
</feature>
<proteinExistence type="predicted"/>
<dbReference type="GO" id="GO:0032259">
    <property type="term" value="P:methylation"/>
    <property type="evidence" value="ECO:0007669"/>
    <property type="project" value="UniProtKB-KW"/>
</dbReference>
<dbReference type="InterPro" id="IPR040561">
    <property type="entry name" value="LPD38"/>
</dbReference>
<reference evidence="4" key="1">
    <citation type="submission" date="2020-03" db="EMBL/GenBank/DDBJ databases">
        <title>The deep terrestrial virosphere.</title>
        <authorList>
            <person name="Holmfeldt K."/>
            <person name="Nilsson E."/>
            <person name="Simone D."/>
            <person name="Lopez-Fernandez M."/>
            <person name="Wu X."/>
            <person name="de Brujin I."/>
            <person name="Lundin D."/>
            <person name="Andersson A."/>
            <person name="Bertilsson S."/>
            <person name="Dopson M."/>
        </authorList>
    </citation>
    <scope>NUCLEOTIDE SEQUENCE</scope>
    <source>
        <strain evidence="4">MM415B00575</strain>
    </source>
</reference>
<protein>
    <submittedName>
        <fullName evidence="4">Putative methyltransferase</fullName>
    </submittedName>
</protein>
<keyword evidence="4" id="KW-0489">Methyltransferase</keyword>